<dbReference type="PANTHER" id="PTHR34477">
    <property type="entry name" value="UPF0213 PROTEIN YHBQ"/>
    <property type="match status" value="1"/>
</dbReference>
<dbReference type="EMBL" id="FJNB01000034">
    <property type="protein sequence ID" value="CZR10279.1"/>
    <property type="molecule type" value="Genomic_DNA"/>
</dbReference>
<sequence length="111" mass="12695">MSSMASSEHYFYVLHCGDDSFYAGYTTDTLRREQEHNRGIGSKYTKARRPVQMIYKEVFGSRAEATKAEAAFKKLSRKQKEQFLSVRGICIAGRKNESESEEKKDATAKKL</sequence>
<keyword evidence="6" id="KW-1185">Reference proteome</keyword>
<proteinExistence type="inferred from homology"/>
<dbReference type="SUPFAM" id="SSF82771">
    <property type="entry name" value="GIY-YIG endonuclease"/>
    <property type="match status" value="1"/>
</dbReference>
<comment type="similarity">
    <text evidence="1">Belongs to the UPF0213 family.</text>
</comment>
<evidence type="ECO:0000313" key="3">
    <source>
        <dbReference type="EMBL" id="CZR10279.1"/>
    </source>
</evidence>
<dbReference type="Gene3D" id="3.40.1440.10">
    <property type="entry name" value="GIY-YIG endonuclease"/>
    <property type="match status" value="1"/>
</dbReference>
<keyword evidence="4" id="KW-0540">Nuclease</keyword>
<accession>A0A143Z8Y6</accession>
<evidence type="ECO:0000256" key="1">
    <source>
        <dbReference type="ARBA" id="ARBA00007435"/>
    </source>
</evidence>
<dbReference type="InterPro" id="IPR035901">
    <property type="entry name" value="GIY-YIG_endonuc_sf"/>
</dbReference>
<dbReference type="Proteomes" id="UP000199280">
    <property type="component" value="Unassembled WGS sequence"/>
</dbReference>
<dbReference type="Pfam" id="PF01541">
    <property type="entry name" value="GIY-YIG"/>
    <property type="match status" value="1"/>
</dbReference>
<feature type="domain" description="GIY-YIG" evidence="2">
    <location>
        <begin position="7"/>
        <end position="82"/>
    </location>
</feature>
<evidence type="ECO:0000313" key="5">
    <source>
        <dbReference type="Proteomes" id="UP000076878"/>
    </source>
</evidence>
<dbReference type="STRING" id="640938.TR210_2895"/>
<gene>
    <name evidence="4" type="ORF">SAMN05216375_1439</name>
    <name evidence="3" type="ORF">TR210_2895</name>
</gene>
<dbReference type="InterPro" id="IPR000305">
    <property type="entry name" value="GIY-YIG_endonuc"/>
</dbReference>
<evidence type="ECO:0000313" key="6">
    <source>
        <dbReference type="Proteomes" id="UP000199280"/>
    </source>
</evidence>
<evidence type="ECO:0000313" key="4">
    <source>
        <dbReference type="EMBL" id="SEJ94151.1"/>
    </source>
</evidence>
<dbReference type="Proteomes" id="UP000076878">
    <property type="component" value="Unassembled WGS sequence"/>
</dbReference>
<reference evidence="4 6" key="2">
    <citation type="submission" date="2016-10" db="EMBL/GenBank/DDBJ databases">
        <authorList>
            <person name="Varghese N."/>
            <person name="Submissions S."/>
        </authorList>
    </citation>
    <scope>NUCLEOTIDE SEQUENCE [LARGE SCALE GENOMIC DNA]</scope>
    <source>
        <strain evidence="4 6">DSM 22150</strain>
    </source>
</reference>
<dbReference type="PANTHER" id="PTHR34477:SF1">
    <property type="entry name" value="UPF0213 PROTEIN YHBQ"/>
    <property type="match status" value="1"/>
</dbReference>
<keyword evidence="4" id="KW-0378">Hydrolase</keyword>
<dbReference type="AlphaFoldDB" id="A0A143Z8Y6"/>
<dbReference type="PROSITE" id="PS50164">
    <property type="entry name" value="GIY_YIG"/>
    <property type="match status" value="1"/>
</dbReference>
<dbReference type="EMBL" id="FNYT01000043">
    <property type="protein sequence ID" value="SEJ94151.1"/>
    <property type="molecule type" value="Genomic_DNA"/>
</dbReference>
<keyword evidence="4" id="KW-0255">Endonuclease</keyword>
<evidence type="ECO:0000259" key="2">
    <source>
        <dbReference type="PROSITE" id="PS50164"/>
    </source>
</evidence>
<dbReference type="InterPro" id="IPR050190">
    <property type="entry name" value="UPF0213_domain"/>
</dbReference>
<protein>
    <submittedName>
        <fullName evidence="4">Endonuclease</fullName>
    </submittedName>
</protein>
<reference evidence="3 5" key="1">
    <citation type="submission" date="2016-02" db="EMBL/GenBank/DDBJ databases">
        <authorList>
            <person name="Wen L."/>
            <person name="He K."/>
            <person name="Yang H."/>
        </authorList>
    </citation>
    <scope>NUCLEOTIDE SEQUENCE [LARGE SCALE GENOMIC DNA]</scope>
    <source>
        <strain evidence="3">Trichococcus_R210</strain>
    </source>
</reference>
<dbReference type="CDD" id="cd10456">
    <property type="entry name" value="GIY-YIG_UPF0213"/>
    <property type="match status" value="1"/>
</dbReference>
<organism evidence="3 5">
    <name type="scientific">Trichococcus ilyis</name>
    <dbReference type="NCBI Taxonomy" id="640938"/>
    <lineage>
        <taxon>Bacteria</taxon>
        <taxon>Bacillati</taxon>
        <taxon>Bacillota</taxon>
        <taxon>Bacilli</taxon>
        <taxon>Lactobacillales</taxon>
        <taxon>Carnobacteriaceae</taxon>
        <taxon>Trichococcus</taxon>
    </lineage>
</organism>
<dbReference type="GO" id="GO:0004519">
    <property type="term" value="F:endonuclease activity"/>
    <property type="evidence" value="ECO:0007669"/>
    <property type="project" value="UniProtKB-KW"/>
</dbReference>
<name>A0A143Z8Y6_9LACT</name>